<dbReference type="InterPro" id="IPR010982">
    <property type="entry name" value="Lambda_DNA-bd_dom_sf"/>
</dbReference>
<dbReference type="EMBL" id="JAKTMA010000044">
    <property type="protein sequence ID" value="MCR0234941.1"/>
    <property type="molecule type" value="Genomic_DNA"/>
</dbReference>
<evidence type="ECO:0000313" key="1">
    <source>
        <dbReference type="EMBL" id="MCR0234941.1"/>
    </source>
</evidence>
<name>A0AAP2XWT2_CLOIN</name>
<dbReference type="Proteomes" id="UP000604383">
    <property type="component" value="Unassembled WGS sequence"/>
</dbReference>
<evidence type="ECO:0008006" key="4">
    <source>
        <dbReference type="Google" id="ProtNLM"/>
    </source>
</evidence>
<evidence type="ECO:0000313" key="2">
    <source>
        <dbReference type="EMBL" id="MZH54448.1"/>
    </source>
</evidence>
<proteinExistence type="predicted"/>
<dbReference type="Proteomes" id="UP001203972">
    <property type="component" value="Unassembled WGS sequence"/>
</dbReference>
<dbReference type="EMBL" id="WWTN01000002">
    <property type="protein sequence ID" value="MZH54448.1"/>
    <property type="molecule type" value="Genomic_DNA"/>
</dbReference>
<dbReference type="RefSeq" id="WP_008818045.1">
    <property type="nucleotide sequence ID" value="NZ_AP025565.1"/>
</dbReference>
<gene>
    <name evidence="2" type="ORF">GT664_01470</name>
    <name evidence="1" type="ORF">MKC95_19415</name>
</gene>
<dbReference type="SUPFAM" id="SSF47413">
    <property type="entry name" value="lambda repressor-like DNA-binding domains"/>
    <property type="match status" value="1"/>
</dbReference>
<comment type="caution">
    <text evidence="1">The sequence shown here is derived from an EMBL/GenBank/DDBJ whole genome shotgun (WGS) entry which is preliminary data.</text>
</comment>
<reference evidence="2" key="1">
    <citation type="journal article" date="2019" name="Nat. Med.">
        <title>A library of human gut bacterial isolates paired with longitudinal multiomics data enables mechanistic microbiome research.</title>
        <authorList>
            <person name="Poyet M."/>
            <person name="Groussin M."/>
            <person name="Gibbons S.M."/>
            <person name="Avila-Pacheco J."/>
            <person name="Jiang X."/>
            <person name="Kearney S.M."/>
            <person name="Perrotta A.R."/>
            <person name="Berdy B."/>
            <person name="Zhao S."/>
            <person name="Lieberman T.D."/>
            <person name="Swanson P.K."/>
            <person name="Smith M."/>
            <person name="Roesemann S."/>
            <person name="Alexander J.E."/>
            <person name="Rich S.A."/>
            <person name="Livny J."/>
            <person name="Vlamakis H."/>
            <person name="Clish C."/>
            <person name="Bullock K."/>
            <person name="Deik A."/>
            <person name="Scott J."/>
            <person name="Pierce K.A."/>
            <person name="Xavier R.J."/>
            <person name="Alm E.J."/>
        </authorList>
    </citation>
    <scope>NUCLEOTIDE SEQUENCE</scope>
    <source>
        <strain evidence="2">BIOML-A12</strain>
    </source>
</reference>
<organism evidence="1 3">
    <name type="scientific">Clostridium innocuum</name>
    <dbReference type="NCBI Taxonomy" id="1522"/>
    <lineage>
        <taxon>Bacteria</taxon>
        <taxon>Bacillati</taxon>
        <taxon>Bacillota</taxon>
        <taxon>Clostridia</taxon>
        <taxon>Eubacteriales</taxon>
        <taxon>Clostridiaceae</taxon>
        <taxon>Clostridium</taxon>
    </lineage>
</organism>
<accession>A0AAP2XWT2</accession>
<evidence type="ECO:0000313" key="3">
    <source>
        <dbReference type="Proteomes" id="UP001203972"/>
    </source>
</evidence>
<dbReference type="AlphaFoldDB" id="A0AAP2XWT2"/>
<reference evidence="1" key="2">
    <citation type="journal article" date="2022" name="Clin. Infect. Dis.">
        <title>Association between Clostridium innocuum and antibiotic-associated diarrhea in adults and children: A cross-sectional study and comparative genomics analysis.</title>
        <authorList>
            <person name="Cherny K.E."/>
            <person name="Muscat E.B."/>
            <person name="Balaji A."/>
            <person name="Mukherjee J."/>
            <person name="Ozer E.A."/>
            <person name="Angarone M.P."/>
            <person name="Hauser A.R."/>
            <person name="Sichel J.S."/>
            <person name="Amponsah E."/>
            <person name="Kociolek L.K."/>
        </authorList>
    </citation>
    <scope>NUCLEOTIDE SEQUENCE</scope>
    <source>
        <strain evidence="1">NU1-AC-029v</strain>
    </source>
</reference>
<sequence>MTNCRNTEIKTKLKEAGVFQYELAEAMGVSEFTLVKRLRKEQSAEEKERINTIIDILAYQKRGDQYE</sequence>
<protein>
    <recommendedName>
        <fullName evidence="4">XRE family transcriptional regulator</fullName>
    </recommendedName>
</protein>
<dbReference type="GO" id="GO:0003677">
    <property type="term" value="F:DNA binding"/>
    <property type="evidence" value="ECO:0007669"/>
    <property type="project" value="InterPro"/>
</dbReference>